<evidence type="ECO:0000313" key="5">
    <source>
        <dbReference type="EMBL" id="RUS25115.1"/>
    </source>
</evidence>
<dbReference type="AlphaFoldDB" id="A0A433Q5R7"/>
<sequence length="350" mass="39600">MQEFILESQITPEATLCSDICSPAILIVGKTGAGKSTLGNILIGQPAYEGPFKTSNSFYPATLRHPACFSHIVGNLLHFSRFGILVLFSLQDSVSQECETFGMFMADRHLNVVDTPGIFDTERPDEVTLAKIGEVVQLCSYGIQAIIFVLEAGRFTAEQEEVVRKITEYFGPESLGHTIVVFTKCNIEQTVDPSVMSGAFNEQLRSLLSTVDGRWAIVPNPDVFDERDDVFIQQISHIRQMILQMMSVYTIALFERVRQTRETQSRIIEEDRTWAAQQEEDRLRNLAQNEALEALERRRAEQRRQAQQELEAAAASGQNRLNEQVRNLETQAARQRQDVEEMQRRINNAG</sequence>
<dbReference type="Pfam" id="PF04548">
    <property type="entry name" value="AIG1"/>
    <property type="match status" value="1"/>
</dbReference>
<feature type="region of interest" description="Disordered" evidence="3">
    <location>
        <begin position="303"/>
        <end position="322"/>
    </location>
</feature>
<name>A0A433Q5R7_9FUNG</name>
<dbReference type="InterPro" id="IPR006703">
    <property type="entry name" value="G_AIG1"/>
</dbReference>
<dbReference type="EMBL" id="RBNJ01013891">
    <property type="protein sequence ID" value="RUS25115.1"/>
    <property type="molecule type" value="Genomic_DNA"/>
</dbReference>
<organism evidence="5 6">
    <name type="scientific">Jimgerdemannia flammicorona</name>
    <dbReference type="NCBI Taxonomy" id="994334"/>
    <lineage>
        <taxon>Eukaryota</taxon>
        <taxon>Fungi</taxon>
        <taxon>Fungi incertae sedis</taxon>
        <taxon>Mucoromycota</taxon>
        <taxon>Mucoromycotina</taxon>
        <taxon>Endogonomycetes</taxon>
        <taxon>Endogonales</taxon>
        <taxon>Endogonaceae</taxon>
        <taxon>Jimgerdemannia</taxon>
    </lineage>
</organism>
<dbReference type="InterPro" id="IPR027417">
    <property type="entry name" value="P-loop_NTPase"/>
</dbReference>
<feature type="domain" description="AIG1-type G" evidence="4">
    <location>
        <begin position="20"/>
        <end position="258"/>
    </location>
</feature>
<dbReference type="InterPro" id="IPR045058">
    <property type="entry name" value="GIMA/IAN/Toc"/>
</dbReference>
<keyword evidence="1" id="KW-0547">Nucleotide-binding</keyword>
<accession>A0A433Q5R7</accession>
<dbReference type="SUPFAM" id="SSF52540">
    <property type="entry name" value="P-loop containing nucleoside triphosphate hydrolases"/>
    <property type="match status" value="2"/>
</dbReference>
<evidence type="ECO:0000256" key="2">
    <source>
        <dbReference type="ARBA" id="ARBA00023134"/>
    </source>
</evidence>
<keyword evidence="6" id="KW-1185">Reference proteome</keyword>
<dbReference type="PROSITE" id="PS51720">
    <property type="entry name" value="G_AIG1"/>
    <property type="match status" value="1"/>
</dbReference>
<reference evidence="5 6" key="1">
    <citation type="journal article" date="2018" name="New Phytol.">
        <title>Phylogenomics of Endogonaceae and evolution of mycorrhizas within Mucoromycota.</title>
        <authorList>
            <person name="Chang Y."/>
            <person name="Desiro A."/>
            <person name="Na H."/>
            <person name="Sandor L."/>
            <person name="Lipzen A."/>
            <person name="Clum A."/>
            <person name="Barry K."/>
            <person name="Grigoriev I.V."/>
            <person name="Martin F.M."/>
            <person name="Stajich J.E."/>
            <person name="Smith M.E."/>
            <person name="Bonito G."/>
            <person name="Spatafora J.W."/>
        </authorList>
    </citation>
    <scope>NUCLEOTIDE SEQUENCE [LARGE SCALE GENOMIC DNA]</scope>
    <source>
        <strain evidence="5 6">AD002</strain>
    </source>
</reference>
<dbReference type="Proteomes" id="UP000274822">
    <property type="component" value="Unassembled WGS sequence"/>
</dbReference>
<evidence type="ECO:0000256" key="1">
    <source>
        <dbReference type="ARBA" id="ARBA00022741"/>
    </source>
</evidence>
<proteinExistence type="predicted"/>
<dbReference type="GO" id="GO:0005525">
    <property type="term" value="F:GTP binding"/>
    <property type="evidence" value="ECO:0007669"/>
    <property type="project" value="UniProtKB-KW"/>
</dbReference>
<dbReference type="PANTHER" id="PTHR10903:SF184">
    <property type="entry name" value="GTP-BINDING PROTEIN A"/>
    <property type="match status" value="1"/>
</dbReference>
<dbReference type="Gene3D" id="3.40.50.300">
    <property type="entry name" value="P-loop containing nucleotide triphosphate hydrolases"/>
    <property type="match status" value="1"/>
</dbReference>
<protein>
    <submittedName>
        <fullName evidence="5">AIG1 family-domain-containing protein</fullName>
    </submittedName>
</protein>
<feature type="compositionally biased region" description="Basic and acidic residues" evidence="3">
    <location>
        <begin position="335"/>
        <end position="344"/>
    </location>
</feature>
<evidence type="ECO:0000256" key="3">
    <source>
        <dbReference type="SAM" id="MobiDB-lite"/>
    </source>
</evidence>
<gene>
    <name evidence="5" type="ORF">BC938DRAFT_472606</name>
</gene>
<feature type="region of interest" description="Disordered" evidence="3">
    <location>
        <begin position="330"/>
        <end position="350"/>
    </location>
</feature>
<evidence type="ECO:0000259" key="4">
    <source>
        <dbReference type="PROSITE" id="PS51720"/>
    </source>
</evidence>
<dbReference type="PANTHER" id="PTHR10903">
    <property type="entry name" value="GTPASE, IMAP FAMILY MEMBER-RELATED"/>
    <property type="match status" value="1"/>
</dbReference>
<evidence type="ECO:0000313" key="6">
    <source>
        <dbReference type="Proteomes" id="UP000274822"/>
    </source>
</evidence>
<comment type="caution">
    <text evidence="5">The sequence shown here is derived from an EMBL/GenBank/DDBJ whole genome shotgun (WGS) entry which is preliminary data.</text>
</comment>
<keyword evidence="2" id="KW-0342">GTP-binding</keyword>